<keyword evidence="2" id="KW-1185">Reference proteome</keyword>
<protein>
    <submittedName>
        <fullName evidence="1">CRISPR-associated protein</fullName>
    </submittedName>
</protein>
<dbReference type="RefSeq" id="WP_162387057.1">
    <property type="nucleotide sequence ID" value="NZ_CP045997.1"/>
</dbReference>
<reference evidence="1 2" key="1">
    <citation type="submission" date="2019-11" db="EMBL/GenBank/DDBJ databases">
        <title>Spirosoma endbachense sp. nov., isolated from a natural salt meadow.</title>
        <authorList>
            <person name="Rojas J."/>
            <person name="Ambika Manirajan B."/>
            <person name="Ratering S."/>
            <person name="Suarez C."/>
            <person name="Geissler-Plaum R."/>
            <person name="Schnell S."/>
        </authorList>
    </citation>
    <scope>NUCLEOTIDE SEQUENCE [LARGE SCALE GENOMIC DNA]</scope>
    <source>
        <strain evidence="1 2">I-24</strain>
    </source>
</reference>
<dbReference type="AlphaFoldDB" id="A0A6P1VWA0"/>
<accession>A0A6P1VWA0</accession>
<organism evidence="1 2">
    <name type="scientific">Spirosoma endbachense</name>
    <dbReference type="NCBI Taxonomy" id="2666025"/>
    <lineage>
        <taxon>Bacteria</taxon>
        <taxon>Pseudomonadati</taxon>
        <taxon>Bacteroidota</taxon>
        <taxon>Cytophagia</taxon>
        <taxon>Cytophagales</taxon>
        <taxon>Cytophagaceae</taxon>
        <taxon>Spirosoma</taxon>
    </lineage>
</organism>
<dbReference type="InterPro" id="IPR006482">
    <property type="entry name" value="Cas7_Csh2/Csh2"/>
</dbReference>
<sequence>MSQSFKNRVFGCAIIKSINSNYNADFTHQPRTLPDGTVYATDKALKYSIRNYLVKHLEEERVFYFKSLSDEMQPRDLDQTYIKHFTAFPTVEKGKDAAVKARMQILENLLKCIDIRLFGGTFASSGANLSLHGTVQFTHGVNRFPEGIIYSEQISSPFRNSNDKSADSMQTTLGTQFKLREGHYVHHLSVNPRNLEDMATLVSSDGVTDEDIAKLKQALRSGVTLYDSAAKAGTENELLLWVQLKADSKLVLPSFVELVSVTVGENESREIDLTKVSAILGREHIKSQIEKIELYYDQAVTTVLNAPEGAEVLELN</sequence>
<dbReference type="KEGG" id="senf:GJR95_17230"/>
<dbReference type="EMBL" id="CP045997">
    <property type="protein sequence ID" value="QHV96648.1"/>
    <property type="molecule type" value="Genomic_DNA"/>
</dbReference>
<dbReference type="Proteomes" id="UP000464577">
    <property type="component" value="Chromosome"/>
</dbReference>
<dbReference type="Pfam" id="PF05107">
    <property type="entry name" value="Cas_Cas7"/>
    <property type="match status" value="1"/>
</dbReference>
<proteinExistence type="predicted"/>
<dbReference type="GO" id="GO:0043571">
    <property type="term" value="P:maintenance of CRISPR repeat elements"/>
    <property type="evidence" value="ECO:0007669"/>
    <property type="project" value="InterPro"/>
</dbReference>
<name>A0A6P1VWA0_9BACT</name>
<gene>
    <name evidence="1" type="ORF">GJR95_17230</name>
</gene>
<evidence type="ECO:0000313" key="1">
    <source>
        <dbReference type="EMBL" id="QHV96648.1"/>
    </source>
</evidence>
<evidence type="ECO:0000313" key="2">
    <source>
        <dbReference type="Proteomes" id="UP000464577"/>
    </source>
</evidence>